<keyword evidence="1" id="KW-1185">Reference proteome</keyword>
<proteinExistence type="predicted"/>
<evidence type="ECO:0000313" key="2">
    <source>
        <dbReference type="WBParaSite" id="GPLIN_001529600"/>
    </source>
</evidence>
<protein>
    <submittedName>
        <fullName evidence="2">Ovule protein</fullName>
    </submittedName>
</protein>
<dbReference type="WBParaSite" id="GPLIN_001529600">
    <property type="protein sequence ID" value="GPLIN_001529600"/>
    <property type="gene ID" value="GPLIN_001529600"/>
</dbReference>
<accession>A0A183CQY8</accession>
<evidence type="ECO:0000313" key="1">
    <source>
        <dbReference type="Proteomes" id="UP000050741"/>
    </source>
</evidence>
<sequence length="33" mass="3581">VRKLQISVLIASGDNHSNFVAIEQCNSNSTTFS</sequence>
<dbReference type="Proteomes" id="UP000050741">
    <property type="component" value="Unassembled WGS sequence"/>
</dbReference>
<reference evidence="2" key="2">
    <citation type="submission" date="2016-06" db="UniProtKB">
        <authorList>
            <consortium name="WormBaseParasite"/>
        </authorList>
    </citation>
    <scope>IDENTIFICATION</scope>
</reference>
<dbReference type="AlphaFoldDB" id="A0A183CQY8"/>
<name>A0A183CQY8_GLOPA</name>
<organism evidence="1 2">
    <name type="scientific">Globodera pallida</name>
    <name type="common">Potato cyst nematode worm</name>
    <name type="synonym">Heterodera pallida</name>
    <dbReference type="NCBI Taxonomy" id="36090"/>
    <lineage>
        <taxon>Eukaryota</taxon>
        <taxon>Metazoa</taxon>
        <taxon>Ecdysozoa</taxon>
        <taxon>Nematoda</taxon>
        <taxon>Chromadorea</taxon>
        <taxon>Rhabditida</taxon>
        <taxon>Tylenchina</taxon>
        <taxon>Tylenchomorpha</taxon>
        <taxon>Tylenchoidea</taxon>
        <taxon>Heteroderidae</taxon>
        <taxon>Heteroderinae</taxon>
        <taxon>Globodera</taxon>
    </lineage>
</organism>
<reference evidence="1" key="1">
    <citation type="submission" date="2014-05" db="EMBL/GenBank/DDBJ databases">
        <title>The genome and life-stage specific transcriptomes of Globodera pallida elucidate key aspects of plant parasitism by a cyst nematode.</title>
        <authorList>
            <person name="Cotton J.A."/>
            <person name="Lilley C.J."/>
            <person name="Jones L.M."/>
            <person name="Kikuchi T."/>
            <person name="Reid A.J."/>
            <person name="Thorpe P."/>
            <person name="Tsai I.J."/>
            <person name="Beasley H."/>
            <person name="Blok V."/>
            <person name="Cock P.J.A."/>
            <person name="Van den Akker S.E."/>
            <person name="Holroyd N."/>
            <person name="Hunt M."/>
            <person name="Mantelin S."/>
            <person name="Naghra H."/>
            <person name="Pain A."/>
            <person name="Palomares-Rius J.E."/>
            <person name="Zarowiecki M."/>
            <person name="Berriman M."/>
            <person name="Jones J.T."/>
            <person name="Urwin P.E."/>
        </authorList>
    </citation>
    <scope>NUCLEOTIDE SEQUENCE [LARGE SCALE GENOMIC DNA]</scope>
    <source>
        <strain evidence="1">Lindley</strain>
    </source>
</reference>